<protein>
    <recommendedName>
        <fullName evidence="3">MobA-like NTP transferase domain-containing protein</fullName>
    </recommendedName>
</protein>
<dbReference type="PANTHER" id="PTHR43777">
    <property type="entry name" value="MOLYBDENUM COFACTOR CYTIDYLYLTRANSFERASE"/>
    <property type="match status" value="1"/>
</dbReference>
<dbReference type="CDD" id="cd04182">
    <property type="entry name" value="GT_2_like_f"/>
    <property type="match status" value="1"/>
</dbReference>
<dbReference type="GO" id="GO:0016779">
    <property type="term" value="F:nucleotidyltransferase activity"/>
    <property type="evidence" value="ECO:0007669"/>
    <property type="project" value="UniProtKB-ARBA"/>
</dbReference>
<dbReference type="AlphaFoldDB" id="A0A261UDP9"/>
<dbReference type="PANTHER" id="PTHR43777:SF1">
    <property type="entry name" value="MOLYBDENUM COFACTOR CYTIDYLYLTRANSFERASE"/>
    <property type="match status" value="1"/>
</dbReference>
<dbReference type="InterPro" id="IPR029044">
    <property type="entry name" value="Nucleotide-diphossugar_trans"/>
</dbReference>
<feature type="domain" description="MobA-like NTP transferase" evidence="3">
    <location>
        <begin position="15"/>
        <end position="213"/>
    </location>
</feature>
<organism evidence="4 5">
    <name type="scientific">Bordetella genomosp. 11</name>
    <dbReference type="NCBI Taxonomy" id="1416808"/>
    <lineage>
        <taxon>Bacteria</taxon>
        <taxon>Pseudomonadati</taxon>
        <taxon>Pseudomonadota</taxon>
        <taxon>Betaproteobacteria</taxon>
        <taxon>Burkholderiales</taxon>
        <taxon>Alcaligenaceae</taxon>
        <taxon>Bordetella</taxon>
    </lineage>
</organism>
<keyword evidence="5" id="KW-1185">Reference proteome</keyword>
<gene>
    <name evidence="4" type="ORF">CAL28_11270</name>
</gene>
<dbReference type="Gene3D" id="3.90.550.10">
    <property type="entry name" value="Spore Coat Polysaccharide Biosynthesis Protein SpsA, Chain A"/>
    <property type="match status" value="1"/>
</dbReference>
<comment type="caution">
    <text evidence="4">The sequence shown here is derived from an EMBL/GenBank/DDBJ whole genome shotgun (WGS) entry which is preliminary data.</text>
</comment>
<sequence>MSIVPIDRRGNRCLGILLAAGRGERFRASSGHGEADKLLSVLPDGRTVAQASAQALRQVFPVVVAVVRPGAPALARTLQSAGCVVLEAADAARGMGASLACAARELMRTGGGAGAAMDGHSGAGEQADDARVTAAGTAQDAPAPHGCVVALADMPWIMSDTLLALRDAALSHRIAAPVYGGRRGHPVAFAWDLLPELAALDGDEGARALLRRHGVYEMPCADPGVLRDVDTIDDLP</sequence>
<keyword evidence="1" id="KW-0460">Magnesium</keyword>
<dbReference type="Pfam" id="PF12804">
    <property type="entry name" value="NTP_transf_3"/>
    <property type="match status" value="1"/>
</dbReference>
<dbReference type="EMBL" id="NEVS01000004">
    <property type="protein sequence ID" value="OZI60046.1"/>
    <property type="molecule type" value="Genomic_DNA"/>
</dbReference>
<evidence type="ECO:0000256" key="1">
    <source>
        <dbReference type="ARBA" id="ARBA00022842"/>
    </source>
</evidence>
<evidence type="ECO:0000256" key="2">
    <source>
        <dbReference type="SAM" id="MobiDB-lite"/>
    </source>
</evidence>
<proteinExistence type="predicted"/>
<dbReference type="InterPro" id="IPR025877">
    <property type="entry name" value="MobA-like_NTP_Trfase"/>
</dbReference>
<accession>A0A261UDP9</accession>
<dbReference type="Proteomes" id="UP000215767">
    <property type="component" value="Unassembled WGS sequence"/>
</dbReference>
<dbReference type="OrthoDB" id="5298793at2"/>
<feature type="region of interest" description="Disordered" evidence="2">
    <location>
        <begin position="113"/>
        <end position="138"/>
    </location>
</feature>
<reference evidence="5" key="1">
    <citation type="submission" date="2017-05" db="EMBL/GenBank/DDBJ databases">
        <title>Complete and WGS of Bordetella genogroups.</title>
        <authorList>
            <person name="Spilker T."/>
            <person name="Lipuma J."/>
        </authorList>
    </citation>
    <scope>NUCLEOTIDE SEQUENCE [LARGE SCALE GENOMIC DNA]</scope>
    <source>
        <strain evidence="5">AU8856</strain>
    </source>
</reference>
<dbReference type="SUPFAM" id="SSF53448">
    <property type="entry name" value="Nucleotide-diphospho-sugar transferases"/>
    <property type="match status" value="1"/>
</dbReference>
<name>A0A261UDP9_9BORD</name>
<evidence type="ECO:0000313" key="5">
    <source>
        <dbReference type="Proteomes" id="UP000215767"/>
    </source>
</evidence>
<evidence type="ECO:0000313" key="4">
    <source>
        <dbReference type="EMBL" id="OZI60046.1"/>
    </source>
</evidence>
<evidence type="ECO:0000259" key="3">
    <source>
        <dbReference type="Pfam" id="PF12804"/>
    </source>
</evidence>